<reference evidence="3" key="1">
    <citation type="submission" date="2021-05" db="EMBL/GenBank/DDBJ databases">
        <authorList>
            <person name="Alioto T."/>
            <person name="Alioto T."/>
            <person name="Gomez Garrido J."/>
        </authorList>
    </citation>
    <scope>NUCLEOTIDE SEQUENCE</scope>
</reference>
<dbReference type="PANTHER" id="PTHR21021:SF16">
    <property type="entry name" value="TIP41-LIKE PROTEIN"/>
    <property type="match status" value="1"/>
</dbReference>
<evidence type="ECO:0000256" key="2">
    <source>
        <dbReference type="ARBA" id="ARBA00018951"/>
    </source>
</evidence>
<dbReference type="AlphaFoldDB" id="A0A8D8Y880"/>
<accession>A0A8D8Y880</accession>
<dbReference type="EMBL" id="HBUF01363209">
    <property type="protein sequence ID" value="CAG6722089.1"/>
    <property type="molecule type" value="Transcribed_RNA"/>
</dbReference>
<dbReference type="PANTHER" id="PTHR21021">
    <property type="entry name" value="GAF/PUTATIVE CYTOSKELETAL PROTEIN"/>
    <property type="match status" value="1"/>
</dbReference>
<sequence length="260" mass="29855">MVSKTEEYEIELWKMGASRSHILASQCSEAPECVKPDSLCDFCRYSTLTLPHLPEMVFPGNILKLTHAGGCSIEFNPLDALSSVLVGEMPLVIACSEAWKSSRKSTGFTQSHIHPFDWTYTTQYTGTLEGSWTVEKTSIEIDLEKLKQRETIHFYQDVILYEDELHDNGVAKCSVKIRVMSSGFFILLRFFLRVDDVLVRINDTRLHHEFKNNYILRETSTRQVGVKELRIPQAMIREDEPSLSTMLPVVKSEMHKLMFE</sequence>
<organism evidence="3">
    <name type="scientific">Cacopsylla melanoneura</name>
    <dbReference type="NCBI Taxonomy" id="428564"/>
    <lineage>
        <taxon>Eukaryota</taxon>
        <taxon>Metazoa</taxon>
        <taxon>Ecdysozoa</taxon>
        <taxon>Arthropoda</taxon>
        <taxon>Hexapoda</taxon>
        <taxon>Insecta</taxon>
        <taxon>Pterygota</taxon>
        <taxon>Neoptera</taxon>
        <taxon>Paraneoptera</taxon>
        <taxon>Hemiptera</taxon>
        <taxon>Sternorrhyncha</taxon>
        <taxon>Psylloidea</taxon>
        <taxon>Psyllidae</taxon>
        <taxon>Psyllinae</taxon>
        <taxon>Cacopsylla</taxon>
    </lineage>
</organism>
<dbReference type="InterPro" id="IPR007303">
    <property type="entry name" value="TIP41-like"/>
</dbReference>
<dbReference type="GO" id="GO:0031929">
    <property type="term" value="P:TOR signaling"/>
    <property type="evidence" value="ECO:0007669"/>
    <property type="project" value="TreeGrafter"/>
</dbReference>
<dbReference type="Pfam" id="PF04176">
    <property type="entry name" value="TIP41"/>
    <property type="match status" value="1"/>
</dbReference>
<comment type="similarity">
    <text evidence="1">Belongs to the TIP41 family.</text>
</comment>
<dbReference type="InterPro" id="IPR051330">
    <property type="entry name" value="Phosphatase_reg/MetRdx"/>
</dbReference>
<dbReference type="GO" id="GO:0005829">
    <property type="term" value="C:cytosol"/>
    <property type="evidence" value="ECO:0007669"/>
    <property type="project" value="TreeGrafter"/>
</dbReference>
<protein>
    <recommendedName>
        <fullName evidence="2">TIP41-like protein</fullName>
    </recommendedName>
</protein>
<name>A0A8D8Y880_9HEMI</name>
<evidence type="ECO:0000256" key="1">
    <source>
        <dbReference type="ARBA" id="ARBA00006658"/>
    </source>
</evidence>
<evidence type="ECO:0000313" key="3">
    <source>
        <dbReference type="EMBL" id="CAG6722089.1"/>
    </source>
</evidence>
<dbReference type="EMBL" id="HBUF01363210">
    <property type="protein sequence ID" value="CAG6722090.1"/>
    <property type="molecule type" value="Transcribed_RNA"/>
</dbReference>
<dbReference type="EMBL" id="HBUF01652893">
    <property type="protein sequence ID" value="CAG6787257.1"/>
    <property type="molecule type" value="Transcribed_RNA"/>
</dbReference>
<proteinExistence type="inferred from homology"/>